<name>A0ABP9TGD0_9ACTN</name>
<keyword evidence="2" id="KW-1185">Reference proteome</keyword>
<accession>A0ABP9TGD0</accession>
<dbReference type="EMBL" id="BAABJR010000024">
    <property type="protein sequence ID" value="GAA5216118.1"/>
    <property type="molecule type" value="Genomic_DNA"/>
</dbReference>
<reference evidence="2" key="1">
    <citation type="journal article" date="2019" name="Int. J. Syst. Evol. Microbiol.">
        <title>The Global Catalogue of Microorganisms (GCM) 10K type strain sequencing project: providing services to taxonomists for standard genome sequencing and annotation.</title>
        <authorList>
            <consortium name="The Broad Institute Genomics Platform"/>
            <consortium name="The Broad Institute Genome Sequencing Center for Infectious Disease"/>
            <person name="Wu L."/>
            <person name="Ma J."/>
        </authorList>
    </citation>
    <scope>NUCLEOTIDE SEQUENCE [LARGE SCALE GENOMIC DNA]</scope>
    <source>
        <strain evidence="2">JCM 18306</strain>
    </source>
</reference>
<protein>
    <submittedName>
        <fullName evidence="1">Uncharacterized protein</fullName>
    </submittedName>
</protein>
<comment type="caution">
    <text evidence="1">The sequence shown here is derived from an EMBL/GenBank/DDBJ whole genome shotgun (WGS) entry which is preliminary data.</text>
</comment>
<gene>
    <name evidence="1" type="ORF">GCM10023323_67880</name>
</gene>
<sequence>MELAQRAGRNGPGLSCVRRYRSPVAAAAEMVTGHPPALRRVLSPAYVRRSAARRDLRESGR</sequence>
<organism evidence="1 2">
    <name type="scientific">Streptomyces thinghirensis</name>
    <dbReference type="NCBI Taxonomy" id="551547"/>
    <lineage>
        <taxon>Bacteria</taxon>
        <taxon>Bacillati</taxon>
        <taxon>Actinomycetota</taxon>
        <taxon>Actinomycetes</taxon>
        <taxon>Kitasatosporales</taxon>
        <taxon>Streptomycetaceae</taxon>
        <taxon>Streptomyces</taxon>
    </lineage>
</organism>
<evidence type="ECO:0000313" key="2">
    <source>
        <dbReference type="Proteomes" id="UP001499878"/>
    </source>
</evidence>
<proteinExistence type="predicted"/>
<evidence type="ECO:0000313" key="1">
    <source>
        <dbReference type="EMBL" id="GAA5216118.1"/>
    </source>
</evidence>
<dbReference type="Proteomes" id="UP001499878">
    <property type="component" value="Unassembled WGS sequence"/>
</dbReference>